<sequence length="79" mass="9195">MAAERKIGHHAPKLTRLERNNIPLERAVREDAVDEEERWTLIFLTVANQPCSRLNLRRLLESNIALLRSLPEVDLNVRL</sequence>
<accession>A0A6J4QH82</accession>
<protein>
    <submittedName>
        <fullName evidence="1">Uncharacterized protein</fullName>
    </submittedName>
</protein>
<proteinExistence type="predicted"/>
<organism evidence="1">
    <name type="scientific">uncultured Rubrobacteraceae bacterium</name>
    <dbReference type="NCBI Taxonomy" id="349277"/>
    <lineage>
        <taxon>Bacteria</taxon>
        <taxon>Bacillati</taxon>
        <taxon>Actinomycetota</taxon>
        <taxon>Rubrobacteria</taxon>
        <taxon>Rubrobacterales</taxon>
        <taxon>Rubrobacteraceae</taxon>
        <taxon>environmental samples</taxon>
    </lineage>
</organism>
<dbReference type="EMBL" id="CADCVE010000012">
    <property type="protein sequence ID" value="CAA9441904.1"/>
    <property type="molecule type" value="Genomic_DNA"/>
</dbReference>
<evidence type="ECO:0000313" key="1">
    <source>
        <dbReference type="EMBL" id="CAA9441904.1"/>
    </source>
</evidence>
<name>A0A6J4QH82_9ACTN</name>
<gene>
    <name evidence="1" type="ORF">AVDCRST_MAG28-480</name>
</gene>
<dbReference type="AlphaFoldDB" id="A0A6J4QH82"/>
<reference evidence="1" key="1">
    <citation type="submission" date="2020-02" db="EMBL/GenBank/DDBJ databases">
        <authorList>
            <person name="Meier V. D."/>
        </authorList>
    </citation>
    <scope>NUCLEOTIDE SEQUENCE</scope>
    <source>
        <strain evidence="1">AVDCRST_MAG28</strain>
    </source>
</reference>